<name>A0A4Y6PP90_PERCE</name>
<accession>A0A5B8Y0M9</accession>
<evidence type="ECO:0000313" key="2">
    <source>
        <dbReference type="EMBL" id="QDG50023.1"/>
    </source>
</evidence>
<feature type="region of interest" description="Disordered" evidence="1">
    <location>
        <begin position="554"/>
        <end position="601"/>
    </location>
</feature>
<dbReference type="RefSeq" id="WP_141196519.1">
    <property type="nucleotide sequence ID" value="NZ_CP041186.1"/>
</dbReference>
<protein>
    <submittedName>
        <fullName evidence="2">Uncharacterized protein</fullName>
    </submittedName>
</protein>
<evidence type="ECO:0000313" key="3">
    <source>
        <dbReference type="Proteomes" id="UP000315995"/>
    </source>
</evidence>
<proteinExistence type="predicted"/>
<keyword evidence="3" id="KW-1185">Reference proteome</keyword>
<organism evidence="2 3">
    <name type="scientific">Persicimonas caeni</name>
    <dbReference type="NCBI Taxonomy" id="2292766"/>
    <lineage>
        <taxon>Bacteria</taxon>
        <taxon>Deltaproteobacteria</taxon>
        <taxon>Bradymonadales</taxon>
        <taxon>Bradymonadaceae</taxon>
        <taxon>Persicimonas</taxon>
    </lineage>
</organism>
<reference evidence="2 3" key="1">
    <citation type="submission" date="2019-06" db="EMBL/GenBank/DDBJ databases">
        <title>Persicimonas caeni gen. nov., sp. nov., a predatory bacterium isolated from solar saltern.</title>
        <authorList>
            <person name="Wang S."/>
        </authorList>
    </citation>
    <scope>NUCLEOTIDE SEQUENCE [LARGE SCALE GENOMIC DNA]</scope>
    <source>
        <strain evidence="2 3">YN101</strain>
    </source>
</reference>
<dbReference type="EMBL" id="CP041186">
    <property type="protein sequence ID" value="QDG50023.1"/>
    <property type="molecule type" value="Genomic_DNA"/>
</dbReference>
<gene>
    <name evidence="2" type="ORF">FIV42_04485</name>
</gene>
<evidence type="ECO:0000256" key="1">
    <source>
        <dbReference type="SAM" id="MobiDB-lite"/>
    </source>
</evidence>
<dbReference type="OrthoDB" id="5495977at2"/>
<dbReference type="AlphaFoldDB" id="A0A4Y6PP90"/>
<sequence>MTSSSRNNRLVLAGLLALAAATVVVVFVMMNADDDEPTAPTPAESQHKPAPLTAWQASDDARTVDVRVDDATGPTLQLEGADPITLTPTLISPRAMSFEWTSWEVHRGQDHTLVVGEGSAGKATLSATWSFFDGNPQAHLALAITALPAAHLADEITLAVSFPSGELALVSTSQADAAVSGPAGVALPATWRGGEQTLTYSNFSGPRVSKDDSTNTLQFELWQKAGSRQDIDWSDCIEAPADLTVDLELDLTVTVGSRATVSRWPLPNAQEAVLVPVFDVASHHPDAQVAQGVAKYADRWLWRARTLLYGHSSPEDPRYGTGGLLGHGLGGTLVVPETFVADEAIQQLAAELEGTHAELAPRSAVVEGYTGSSRLVSSPSCSKLIELSRAGVPAVITGSSNDAALADIGFNTGPPGLTTTVGPVQLDGSRKTLLAQGMSPESLEPIWKSGQTATFVTPFVATRNPLIGAFKEGLLVPERDGHWTVAPEVAGAMTNLELWREETPLLVTSLGAAAGHAERMRGVRWWWSEKGEVELYNPHGEPLHGATFKVWPSETGGSSTTLHLKPGRNSLDVGAPTGEEREGLEPPGPVDWQFAGGQSAD</sequence>
<accession>A0A4Y6PP90</accession>
<dbReference type="Proteomes" id="UP000315995">
    <property type="component" value="Chromosome"/>
</dbReference>